<dbReference type="Proteomes" id="UP000024837">
    <property type="component" value="Unassembled WGS sequence"/>
</dbReference>
<feature type="region of interest" description="Disordered" evidence="1">
    <location>
        <begin position="1"/>
        <end position="56"/>
    </location>
</feature>
<evidence type="ECO:0000256" key="1">
    <source>
        <dbReference type="SAM" id="MobiDB-lite"/>
    </source>
</evidence>
<dbReference type="AlphaFoldDB" id="W7IF88"/>
<dbReference type="OrthoDB" id="5410825at2759"/>
<protein>
    <submittedName>
        <fullName evidence="2">Uncharacterized protein</fullName>
    </submittedName>
</protein>
<dbReference type="EMBL" id="KI966408">
    <property type="protein sequence ID" value="EWC47755.1"/>
    <property type="molecule type" value="Genomic_DNA"/>
</dbReference>
<evidence type="ECO:0000313" key="3">
    <source>
        <dbReference type="Proteomes" id="UP000024837"/>
    </source>
</evidence>
<organism evidence="2 3">
    <name type="scientific">Drechslerella stenobrocha 248</name>
    <dbReference type="NCBI Taxonomy" id="1043628"/>
    <lineage>
        <taxon>Eukaryota</taxon>
        <taxon>Fungi</taxon>
        <taxon>Dikarya</taxon>
        <taxon>Ascomycota</taxon>
        <taxon>Pezizomycotina</taxon>
        <taxon>Orbiliomycetes</taxon>
        <taxon>Orbiliales</taxon>
        <taxon>Orbiliaceae</taxon>
        <taxon>Drechslerella</taxon>
    </lineage>
</organism>
<dbReference type="HOGENOM" id="CLU_636200_0_0_1"/>
<feature type="compositionally biased region" description="Polar residues" evidence="1">
    <location>
        <begin position="147"/>
        <end position="165"/>
    </location>
</feature>
<name>W7IF88_9PEZI</name>
<sequence>MHRLRSSVKGSEPSPERERASTRTQQPSERTLAWPRPQHRTTPAGIDAEQRLKNNPKLRTITPRQYAAFVEALCEDAIWRLESRLIFDRFNRVPREVFKALIDDPDEGLPGYGFLSEDRNSAITKPGCHDILHNYANILTARPPPTNSHTGYRNENANITGSTTSSDDELDVSRRSSTLSVAQRQKTVRIGKLLTEAGYKPDPAQAKAKDLEHGQYPAPAQYYTDMQAFLESILCLILATCPQVKDYEDIVGLCFANHDSGIRSLRFENNHLIILSFIPKYDVCYRTIIPAPLSRLILTYLIDVRPLTAVLATNKTYEQAHWRQDWLFPSPKGGSWSMERFDNILRRETKSKMRIDIGLKDFRAVYYNLRKELGEGWLKEVEYQMEGEIAKRVEIKWSKYNPDAESHPGGERYLMKQFESAKFLPLGRIRG</sequence>
<proteinExistence type="predicted"/>
<gene>
    <name evidence="2" type="ORF">DRE_02955</name>
</gene>
<evidence type="ECO:0000313" key="2">
    <source>
        <dbReference type="EMBL" id="EWC47755.1"/>
    </source>
</evidence>
<keyword evidence="3" id="KW-1185">Reference proteome</keyword>
<reference evidence="2 3" key="1">
    <citation type="submission" date="2013-05" db="EMBL/GenBank/DDBJ databases">
        <title>Drechslerella stenobrocha genome reveals carnivorous origination and mechanical trapping mechanism of predatory fungi.</title>
        <authorList>
            <person name="Liu X."/>
            <person name="Zhang W."/>
            <person name="Liu K."/>
        </authorList>
    </citation>
    <scope>NUCLEOTIDE SEQUENCE [LARGE SCALE GENOMIC DNA]</scope>
    <source>
        <strain evidence="2 3">248</strain>
    </source>
</reference>
<feature type="region of interest" description="Disordered" evidence="1">
    <location>
        <begin position="143"/>
        <end position="176"/>
    </location>
</feature>
<accession>W7IF88</accession>